<sequence>MPPRAALESSSGRAWASASPSTSTRASSSWEEILSLPCASPPARRCGGSRCEWRIYSRGRRLGTCWLAPTMQLHQWQWQ</sequence>
<name>A0ABR4KFG8_9EURO</name>
<gene>
    <name evidence="2" type="ORF">BJY01DRAFT_209493</name>
</gene>
<reference evidence="2 3" key="1">
    <citation type="submission" date="2024-07" db="EMBL/GenBank/DDBJ databases">
        <title>Section-level genome sequencing and comparative genomics of Aspergillus sections Usti and Cavernicolus.</title>
        <authorList>
            <consortium name="Lawrence Berkeley National Laboratory"/>
            <person name="Nybo J.L."/>
            <person name="Vesth T.C."/>
            <person name="Theobald S."/>
            <person name="Frisvad J.C."/>
            <person name="Larsen T.O."/>
            <person name="Kjaerboelling I."/>
            <person name="Rothschild-Mancinelli K."/>
            <person name="Lyhne E.K."/>
            <person name="Kogle M.E."/>
            <person name="Barry K."/>
            <person name="Clum A."/>
            <person name="Na H."/>
            <person name="Ledsgaard L."/>
            <person name="Lin J."/>
            <person name="Lipzen A."/>
            <person name="Kuo A."/>
            <person name="Riley R."/>
            <person name="Mondo S."/>
            <person name="Labutti K."/>
            <person name="Haridas S."/>
            <person name="Pangalinan J."/>
            <person name="Salamov A.A."/>
            <person name="Simmons B.A."/>
            <person name="Magnuson J.K."/>
            <person name="Chen J."/>
            <person name="Drula E."/>
            <person name="Henrissat B."/>
            <person name="Wiebenga A."/>
            <person name="Lubbers R.J."/>
            <person name="Gomes A.C."/>
            <person name="Makela M.R."/>
            <person name="Stajich J."/>
            <person name="Grigoriev I.V."/>
            <person name="Mortensen U.H."/>
            <person name="De Vries R.P."/>
            <person name="Baker S.E."/>
            <person name="Andersen M.R."/>
        </authorList>
    </citation>
    <scope>NUCLEOTIDE SEQUENCE [LARGE SCALE GENOMIC DNA]</scope>
    <source>
        <strain evidence="2 3">CBS 123904</strain>
    </source>
</reference>
<comment type="caution">
    <text evidence="2">The sequence shown here is derived from an EMBL/GenBank/DDBJ whole genome shotgun (WGS) entry which is preliminary data.</text>
</comment>
<organism evidence="2 3">
    <name type="scientific">Aspergillus pseudoustus</name>
    <dbReference type="NCBI Taxonomy" id="1810923"/>
    <lineage>
        <taxon>Eukaryota</taxon>
        <taxon>Fungi</taxon>
        <taxon>Dikarya</taxon>
        <taxon>Ascomycota</taxon>
        <taxon>Pezizomycotina</taxon>
        <taxon>Eurotiomycetes</taxon>
        <taxon>Eurotiomycetidae</taxon>
        <taxon>Eurotiales</taxon>
        <taxon>Aspergillaceae</taxon>
        <taxon>Aspergillus</taxon>
        <taxon>Aspergillus subgen. Nidulantes</taxon>
    </lineage>
</organism>
<evidence type="ECO:0000256" key="1">
    <source>
        <dbReference type="SAM" id="MobiDB-lite"/>
    </source>
</evidence>
<evidence type="ECO:0000313" key="2">
    <source>
        <dbReference type="EMBL" id="KAL2851011.1"/>
    </source>
</evidence>
<feature type="compositionally biased region" description="Low complexity" evidence="1">
    <location>
        <begin position="13"/>
        <end position="27"/>
    </location>
</feature>
<keyword evidence="3" id="KW-1185">Reference proteome</keyword>
<feature type="region of interest" description="Disordered" evidence="1">
    <location>
        <begin position="1"/>
        <end position="27"/>
    </location>
</feature>
<evidence type="ECO:0000313" key="3">
    <source>
        <dbReference type="Proteomes" id="UP001610446"/>
    </source>
</evidence>
<accession>A0ABR4KFG8</accession>
<proteinExistence type="predicted"/>
<protein>
    <submittedName>
        <fullName evidence="2">Uncharacterized protein</fullName>
    </submittedName>
</protein>
<dbReference type="Proteomes" id="UP001610446">
    <property type="component" value="Unassembled WGS sequence"/>
</dbReference>
<dbReference type="EMBL" id="JBFXLU010000033">
    <property type="protein sequence ID" value="KAL2851011.1"/>
    <property type="molecule type" value="Genomic_DNA"/>
</dbReference>